<accession>A0AAW0U0P2</accession>
<dbReference type="InterPro" id="IPR042185">
    <property type="entry name" value="Serpin_sf_2"/>
</dbReference>
<dbReference type="Proteomes" id="UP001487740">
    <property type="component" value="Unassembled WGS sequence"/>
</dbReference>
<dbReference type="AlphaFoldDB" id="A0AAW0U0P2"/>
<dbReference type="SUPFAM" id="SSF56574">
    <property type="entry name" value="Serpins"/>
    <property type="match status" value="1"/>
</dbReference>
<dbReference type="InterPro" id="IPR042178">
    <property type="entry name" value="Serpin_sf_1"/>
</dbReference>
<comment type="similarity">
    <text evidence="3">Belongs to the serpin family.</text>
</comment>
<evidence type="ECO:0000256" key="1">
    <source>
        <dbReference type="ARBA" id="ARBA00022690"/>
    </source>
</evidence>
<comment type="caution">
    <text evidence="5">The sequence shown here is derived from an EMBL/GenBank/DDBJ whole genome shotgun (WGS) entry which is preliminary data.</text>
</comment>
<dbReference type="Gene3D" id="2.30.39.10">
    <property type="entry name" value="Alpha-1-antitrypsin, domain 1"/>
    <property type="match status" value="1"/>
</dbReference>
<evidence type="ECO:0000256" key="2">
    <source>
        <dbReference type="ARBA" id="ARBA00022900"/>
    </source>
</evidence>
<name>A0AAW0U0P2_SCYPA</name>
<dbReference type="PANTHER" id="PTHR11461:SF342">
    <property type="entry name" value="SERINE PROTEASE INHIBITOR 28DC"/>
    <property type="match status" value="1"/>
</dbReference>
<dbReference type="SMART" id="SM00093">
    <property type="entry name" value="SERPIN"/>
    <property type="match status" value="1"/>
</dbReference>
<organism evidence="5 6">
    <name type="scientific">Scylla paramamosain</name>
    <name type="common">Mud crab</name>
    <dbReference type="NCBI Taxonomy" id="85552"/>
    <lineage>
        <taxon>Eukaryota</taxon>
        <taxon>Metazoa</taxon>
        <taxon>Ecdysozoa</taxon>
        <taxon>Arthropoda</taxon>
        <taxon>Crustacea</taxon>
        <taxon>Multicrustacea</taxon>
        <taxon>Malacostraca</taxon>
        <taxon>Eumalacostraca</taxon>
        <taxon>Eucarida</taxon>
        <taxon>Decapoda</taxon>
        <taxon>Pleocyemata</taxon>
        <taxon>Brachyura</taxon>
        <taxon>Eubrachyura</taxon>
        <taxon>Portunoidea</taxon>
        <taxon>Portunidae</taxon>
        <taxon>Portuninae</taxon>
        <taxon>Scylla</taxon>
    </lineage>
</organism>
<proteinExistence type="inferred from homology"/>
<evidence type="ECO:0000313" key="6">
    <source>
        <dbReference type="Proteomes" id="UP001487740"/>
    </source>
</evidence>
<evidence type="ECO:0000313" key="5">
    <source>
        <dbReference type="EMBL" id="KAK8393614.1"/>
    </source>
</evidence>
<sequence>MLARCGGTTVSFERYTQMKYSTTTVPLPDIHQGTHVRHTPFFFMSPQTLQSLYRFKGVFRQTSAVLLSPLQSGDLTAPADKQQAVAPVTFLVVCVSFTFICDAISMRALVLLAAATACMAMPGPQSFPASLPASRESDQTTLGNKIHELGMDVSLGLQKSGNVVVSPLSISALLSVLMMGSAGRTHQELRRGLHVEDAHSENDFHHSFQRLMEDISSDGPDVTLNIANGLFLQRGAGIIYNFTHKARTHYNSVVSTLDFNNSSVASTKTINNWVNESTSGMIPNLLTQPLDPLTTFVAVNTVFFNGKWVTPFDPLMTTDMEFDTGAGKVQVPIMSGTFAINYINIPELKAHMAAFPYKGGRQAMYIILPRGQPIGNLEALEQELSAEKINSLIAKMRPLEMRVGLPRMRLSFKSSLRDTLKKLHMGSMFNPAAANFSRLTTLPVWVDDVVHETVIEVTEEGTKAAAATGALSFRSGNSNIFFVNRPAIIFIRDEVSGVPLFWGKLVRPEPLRT</sequence>
<dbReference type="Pfam" id="PF00079">
    <property type="entry name" value="Serpin"/>
    <property type="match status" value="1"/>
</dbReference>
<feature type="domain" description="Serpin" evidence="4">
    <location>
        <begin position="151"/>
        <end position="508"/>
    </location>
</feature>
<dbReference type="InterPro" id="IPR036186">
    <property type="entry name" value="Serpin_sf"/>
</dbReference>
<keyword evidence="6" id="KW-1185">Reference proteome</keyword>
<dbReference type="GO" id="GO:0004867">
    <property type="term" value="F:serine-type endopeptidase inhibitor activity"/>
    <property type="evidence" value="ECO:0007669"/>
    <property type="project" value="UniProtKB-KW"/>
</dbReference>
<keyword evidence="1" id="KW-0646">Protease inhibitor</keyword>
<evidence type="ECO:0000256" key="3">
    <source>
        <dbReference type="RuleBase" id="RU000411"/>
    </source>
</evidence>
<keyword evidence="2" id="KW-0722">Serine protease inhibitor</keyword>
<dbReference type="InterPro" id="IPR023796">
    <property type="entry name" value="Serpin_dom"/>
</dbReference>
<dbReference type="PANTHER" id="PTHR11461">
    <property type="entry name" value="SERINE PROTEASE INHIBITOR, SERPIN"/>
    <property type="match status" value="1"/>
</dbReference>
<protein>
    <recommendedName>
        <fullName evidence="4">Serpin domain-containing protein</fullName>
    </recommendedName>
</protein>
<evidence type="ECO:0000259" key="4">
    <source>
        <dbReference type="SMART" id="SM00093"/>
    </source>
</evidence>
<dbReference type="CDD" id="cd00172">
    <property type="entry name" value="serpin"/>
    <property type="match status" value="1"/>
</dbReference>
<gene>
    <name evidence="5" type="ORF">O3P69_006734</name>
</gene>
<dbReference type="Gene3D" id="3.30.497.10">
    <property type="entry name" value="Antithrombin, subunit I, domain 2"/>
    <property type="match status" value="1"/>
</dbReference>
<dbReference type="GO" id="GO:0005615">
    <property type="term" value="C:extracellular space"/>
    <property type="evidence" value="ECO:0007669"/>
    <property type="project" value="InterPro"/>
</dbReference>
<dbReference type="InterPro" id="IPR000215">
    <property type="entry name" value="Serpin_fam"/>
</dbReference>
<reference evidence="5 6" key="1">
    <citation type="submission" date="2023-03" db="EMBL/GenBank/DDBJ databases">
        <title>High-quality genome of Scylla paramamosain provides insights in environmental adaptation.</title>
        <authorList>
            <person name="Zhang L."/>
        </authorList>
    </citation>
    <scope>NUCLEOTIDE SEQUENCE [LARGE SCALE GENOMIC DNA]</scope>
    <source>
        <strain evidence="5">LZ_2023a</strain>
        <tissue evidence="5">Muscle</tissue>
    </source>
</reference>
<dbReference type="EMBL" id="JARAKH010000020">
    <property type="protein sequence ID" value="KAK8393614.1"/>
    <property type="molecule type" value="Genomic_DNA"/>
</dbReference>